<dbReference type="EMBL" id="VUOD01000003">
    <property type="protein sequence ID" value="KAA2285448.1"/>
    <property type="molecule type" value="Genomic_DNA"/>
</dbReference>
<dbReference type="CDD" id="cd00093">
    <property type="entry name" value="HTH_XRE"/>
    <property type="match status" value="1"/>
</dbReference>
<protein>
    <submittedName>
        <fullName evidence="3">Helix-turn-helix transcriptional regulator</fullName>
    </submittedName>
</protein>
<dbReference type="GO" id="GO:0003677">
    <property type="term" value="F:DNA binding"/>
    <property type="evidence" value="ECO:0007669"/>
    <property type="project" value="InterPro"/>
</dbReference>
<feature type="region of interest" description="Disordered" evidence="1">
    <location>
        <begin position="161"/>
        <end position="191"/>
    </location>
</feature>
<dbReference type="SUPFAM" id="SSF47413">
    <property type="entry name" value="lambda repressor-like DNA-binding domains"/>
    <property type="match status" value="1"/>
</dbReference>
<keyword evidence="4" id="KW-1185">Reference proteome</keyword>
<dbReference type="PROSITE" id="PS50943">
    <property type="entry name" value="HTH_CROC1"/>
    <property type="match status" value="1"/>
</dbReference>
<evidence type="ECO:0000313" key="4">
    <source>
        <dbReference type="Proteomes" id="UP000322165"/>
    </source>
</evidence>
<dbReference type="Gene3D" id="1.10.260.40">
    <property type="entry name" value="lambda repressor-like DNA-binding domains"/>
    <property type="match status" value="1"/>
</dbReference>
<reference evidence="3 4" key="2">
    <citation type="submission" date="2019-09" db="EMBL/GenBank/DDBJ databases">
        <authorList>
            <person name="Mazur A."/>
        </authorList>
    </citation>
    <scope>NUCLEOTIDE SEQUENCE [LARGE SCALE GENOMIC DNA]</scope>
    <source>
        <strain evidence="3 4">3729k</strain>
    </source>
</reference>
<evidence type="ECO:0000256" key="1">
    <source>
        <dbReference type="SAM" id="MobiDB-lite"/>
    </source>
</evidence>
<dbReference type="InterPro" id="IPR010982">
    <property type="entry name" value="Lambda_DNA-bd_dom_sf"/>
</dbReference>
<accession>A0A5B2Z9W8</accession>
<name>A0A5B2Z9W8_9GAMM</name>
<organism evidence="3 4">
    <name type="scientific">Arenimonas fontis</name>
    <dbReference type="NCBI Taxonomy" id="2608255"/>
    <lineage>
        <taxon>Bacteria</taxon>
        <taxon>Pseudomonadati</taxon>
        <taxon>Pseudomonadota</taxon>
        <taxon>Gammaproteobacteria</taxon>
        <taxon>Lysobacterales</taxon>
        <taxon>Lysobacteraceae</taxon>
        <taxon>Arenimonas</taxon>
    </lineage>
</organism>
<dbReference type="AlphaFoldDB" id="A0A5B2Z9W8"/>
<reference evidence="3 4" key="1">
    <citation type="submission" date="2019-09" db="EMBL/GenBank/DDBJ databases">
        <title>Arenimonas chukotkensis sp. nov., a bacterium isolated from Chukotka hot spring, Arctic region, Russia.</title>
        <authorList>
            <person name="Zayulina K.S."/>
            <person name="Prokofeva M.I."/>
            <person name="Elcheninov A.G."/>
            <person name="Novikov A."/>
            <person name="Kochetkova T.V."/>
            <person name="Kublanov I.V."/>
        </authorList>
    </citation>
    <scope>NUCLEOTIDE SEQUENCE [LARGE SCALE GENOMIC DNA]</scope>
    <source>
        <strain evidence="3 4">3729k</strain>
    </source>
</reference>
<dbReference type="SMART" id="SM00530">
    <property type="entry name" value="HTH_XRE"/>
    <property type="match status" value="1"/>
</dbReference>
<gene>
    <name evidence="3" type="ORF">F0415_05920</name>
</gene>
<dbReference type="InterPro" id="IPR001387">
    <property type="entry name" value="Cro/C1-type_HTH"/>
</dbReference>
<dbReference type="RefSeq" id="WP_149860274.1">
    <property type="nucleotide sequence ID" value="NZ_VUOD01000003.1"/>
</dbReference>
<sequence length="191" mass="20457">MSTPLAERLVFARESSGFANTKRAAEAAGITPSALYQLESGKTKSLAGDTAEKLARIYPKFRIEWLISGRGHPTYDEAGALAATDLGSSPSSHDLGISAERLSASIKLIRLACEQLDVPFDPEDDGDLIVLAYQYLQGLAESSVTPENLVDFTKRLRQKARGTIDASESSEPGEAGSGTGRKSRSIYSAKF</sequence>
<dbReference type="Proteomes" id="UP000322165">
    <property type="component" value="Unassembled WGS sequence"/>
</dbReference>
<proteinExistence type="predicted"/>
<evidence type="ECO:0000313" key="3">
    <source>
        <dbReference type="EMBL" id="KAA2285448.1"/>
    </source>
</evidence>
<comment type="caution">
    <text evidence="3">The sequence shown here is derived from an EMBL/GenBank/DDBJ whole genome shotgun (WGS) entry which is preliminary data.</text>
</comment>
<evidence type="ECO:0000259" key="2">
    <source>
        <dbReference type="PROSITE" id="PS50943"/>
    </source>
</evidence>
<feature type="domain" description="HTH cro/C1-type" evidence="2">
    <location>
        <begin position="25"/>
        <end position="66"/>
    </location>
</feature>
<dbReference type="Pfam" id="PF01381">
    <property type="entry name" value="HTH_3"/>
    <property type="match status" value="1"/>
</dbReference>